<protein>
    <submittedName>
        <fullName evidence="3">Glycosyltransferase family 4 protein</fullName>
        <ecNumber evidence="3">2.4.-.-</ecNumber>
    </submittedName>
</protein>
<gene>
    <name evidence="3" type="ORF">ABGB03_03745</name>
</gene>
<keyword evidence="3" id="KW-0328">Glycosyltransferase</keyword>
<keyword evidence="1 3" id="KW-0808">Transferase</keyword>
<dbReference type="Gene3D" id="3.40.50.2000">
    <property type="entry name" value="Glycogen Phosphorylase B"/>
    <property type="match status" value="2"/>
</dbReference>
<sequence length="361" mass="41877">MSKSLKILVSSAKIPTNGIGSWTTRISKLNANTTFFDYILSPSSYNEKYLNCKKRKFIIWRKEVRGLNLKFWVAKDYIHKIKLLSKRANKITVVVMDDAHLLEAITLTKNSYKCPIEIVFSFHGFELNLKKEILHKVDKILFLSQLGYEFSKEKYPQKFPKVKVVGNGVDSNTFFPLDEKKIIKQREEKGYVSNDEILIWVANDRPKKGIHIFHKIIEELLKNHRDLKVIIVGSNSIYNHPRVNNIGRISNEEVATYLKISNYYMFTTFYNEGFGLSMVEALKCGNAVIASNKGAIPEVLNGLDRVYLVERVNDIENWIEAFNLARKDTNFGKIRPNKTMTSKIWDYNDWEKKFIKAISES</sequence>
<dbReference type="RefSeq" id="WP_347924948.1">
    <property type="nucleotide sequence ID" value="NZ_CP157199.1"/>
</dbReference>
<evidence type="ECO:0000256" key="1">
    <source>
        <dbReference type="ARBA" id="ARBA00022679"/>
    </source>
</evidence>
<evidence type="ECO:0000259" key="2">
    <source>
        <dbReference type="Pfam" id="PF00534"/>
    </source>
</evidence>
<dbReference type="AlphaFoldDB" id="A0AAU7BUP9"/>
<dbReference type="EMBL" id="CP157199">
    <property type="protein sequence ID" value="XBG62020.1"/>
    <property type="molecule type" value="Genomic_DNA"/>
</dbReference>
<name>A0AAU7BUP9_9FLAO</name>
<dbReference type="InterPro" id="IPR001296">
    <property type="entry name" value="Glyco_trans_1"/>
</dbReference>
<feature type="domain" description="Glycosyl transferase family 1" evidence="2">
    <location>
        <begin position="184"/>
        <end position="329"/>
    </location>
</feature>
<organism evidence="3">
    <name type="scientific">Pontimicrobium sp. SW4</name>
    <dbReference type="NCBI Taxonomy" id="3153519"/>
    <lineage>
        <taxon>Bacteria</taxon>
        <taxon>Pseudomonadati</taxon>
        <taxon>Bacteroidota</taxon>
        <taxon>Flavobacteriia</taxon>
        <taxon>Flavobacteriales</taxon>
        <taxon>Flavobacteriaceae</taxon>
        <taxon>Pontimicrobium</taxon>
    </lineage>
</organism>
<evidence type="ECO:0000313" key="3">
    <source>
        <dbReference type="EMBL" id="XBG62020.1"/>
    </source>
</evidence>
<proteinExistence type="predicted"/>
<accession>A0AAU7BUP9</accession>
<dbReference type="EC" id="2.4.-.-" evidence="3"/>
<dbReference type="PANTHER" id="PTHR46401:SF2">
    <property type="entry name" value="GLYCOSYLTRANSFERASE WBBK-RELATED"/>
    <property type="match status" value="1"/>
</dbReference>
<dbReference type="GO" id="GO:0016757">
    <property type="term" value="F:glycosyltransferase activity"/>
    <property type="evidence" value="ECO:0007669"/>
    <property type="project" value="UniProtKB-KW"/>
</dbReference>
<reference evidence="3" key="1">
    <citation type="submission" date="2024-05" db="EMBL/GenBank/DDBJ databases">
        <title>Pontimicrobium maritimus sp. nov., isolated form sea water.</title>
        <authorList>
            <person name="Muhammad N."/>
            <person name="Vuong T.Q."/>
            <person name="Han H.L."/>
            <person name="Kim S.-G."/>
        </authorList>
    </citation>
    <scope>NUCLEOTIDE SEQUENCE</scope>
    <source>
        <strain evidence="3">SW4</strain>
    </source>
</reference>
<dbReference type="SUPFAM" id="SSF53756">
    <property type="entry name" value="UDP-Glycosyltransferase/glycogen phosphorylase"/>
    <property type="match status" value="1"/>
</dbReference>
<dbReference type="Pfam" id="PF00534">
    <property type="entry name" value="Glycos_transf_1"/>
    <property type="match status" value="1"/>
</dbReference>
<dbReference type="CDD" id="cd03801">
    <property type="entry name" value="GT4_PimA-like"/>
    <property type="match status" value="1"/>
</dbReference>
<dbReference type="PANTHER" id="PTHR46401">
    <property type="entry name" value="GLYCOSYLTRANSFERASE WBBK-RELATED"/>
    <property type="match status" value="1"/>
</dbReference>